<dbReference type="EMBL" id="BMRE01000061">
    <property type="protein sequence ID" value="GGU76642.1"/>
    <property type="molecule type" value="Genomic_DNA"/>
</dbReference>
<evidence type="ECO:0000313" key="1">
    <source>
        <dbReference type="EMBL" id="GGU76642.1"/>
    </source>
</evidence>
<gene>
    <name evidence="1" type="ORF">GCM10010178_79780</name>
</gene>
<accession>A0ABQ2VBK4</accession>
<dbReference type="Proteomes" id="UP000649573">
    <property type="component" value="Unassembled WGS sequence"/>
</dbReference>
<sequence>MPAVENTPGNKPAYAEEEPARVLRHMIMSVSADIDPLFASKLYALLSREQFTEVAFELMLAAASGKTTMSSADIGALRPIVATSNVPAALLETLRPHDRPASRMRIVARTSGSDDVDVTAVDAAAVVTAITVAPARKLWAGRWVTRHSGVAIGPAYLVDFAAGTPERTLADGVHRLCARLHTRTCLKFSLGGRLEGEQLCPYQRDLLMVGDVLWTRC</sequence>
<comment type="caution">
    <text evidence="1">The sequence shown here is derived from an EMBL/GenBank/DDBJ whole genome shotgun (WGS) entry which is preliminary data.</text>
</comment>
<organism evidence="1 2">
    <name type="scientific">Lentzea flava</name>
    <dbReference type="NCBI Taxonomy" id="103732"/>
    <lineage>
        <taxon>Bacteria</taxon>
        <taxon>Bacillati</taxon>
        <taxon>Actinomycetota</taxon>
        <taxon>Actinomycetes</taxon>
        <taxon>Pseudonocardiales</taxon>
        <taxon>Pseudonocardiaceae</taxon>
        <taxon>Lentzea</taxon>
    </lineage>
</organism>
<reference evidence="2" key="1">
    <citation type="journal article" date="2019" name="Int. J. Syst. Evol. Microbiol.">
        <title>The Global Catalogue of Microorganisms (GCM) 10K type strain sequencing project: providing services to taxonomists for standard genome sequencing and annotation.</title>
        <authorList>
            <consortium name="The Broad Institute Genomics Platform"/>
            <consortium name="The Broad Institute Genome Sequencing Center for Infectious Disease"/>
            <person name="Wu L."/>
            <person name="Ma J."/>
        </authorList>
    </citation>
    <scope>NUCLEOTIDE SEQUENCE [LARGE SCALE GENOMIC DNA]</scope>
    <source>
        <strain evidence="2">JCM 3296</strain>
    </source>
</reference>
<evidence type="ECO:0000313" key="2">
    <source>
        <dbReference type="Proteomes" id="UP000649573"/>
    </source>
</evidence>
<keyword evidence="2" id="KW-1185">Reference proteome</keyword>
<protein>
    <submittedName>
        <fullName evidence="1">Uncharacterized protein</fullName>
    </submittedName>
</protein>
<proteinExistence type="predicted"/>
<name>A0ABQ2VBK4_9PSEU</name>